<evidence type="ECO:0000313" key="2">
    <source>
        <dbReference type="Proteomes" id="UP001652583"/>
    </source>
</evidence>
<organism evidence="2 3">
    <name type="scientific">Acinonyx jubatus</name>
    <name type="common">Cheetah</name>
    <dbReference type="NCBI Taxonomy" id="32536"/>
    <lineage>
        <taxon>Eukaryota</taxon>
        <taxon>Metazoa</taxon>
        <taxon>Chordata</taxon>
        <taxon>Craniata</taxon>
        <taxon>Vertebrata</taxon>
        <taxon>Euteleostomi</taxon>
        <taxon>Mammalia</taxon>
        <taxon>Eutheria</taxon>
        <taxon>Laurasiatheria</taxon>
        <taxon>Carnivora</taxon>
        <taxon>Feliformia</taxon>
        <taxon>Felidae</taxon>
        <taxon>Felinae</taxon>
        <taxon>Acinonyx</taxon>
    </lineage>
</organism>
<evidence type="ECO:0000256" key="1">
    <source>
        <dbReference type="SAM" id="MobiDB-lite"/>
    </source>
</evidence>
<dbReference type="GeneID" id="128313105"/>
<dbReference type="Proteomes" id="UP001652583">
    <property type="component" value="Chromosome E4"/>
</dbReference>
<feature type="compositionally biased region" description="Pro residues" evidence="1">
    <location>
        <begin position="96"/>
        <end position="105"/>
    </location>
</feature>
<reference evidence="3" key="1">
    <citation type="submission" date="2025-08" db="UniProtKB">
        <authorList>
            <consortium name="RefSeq"/>
        </authorList>
    </citation>
    <scope>IDENTIFICATION</scope>
    <source>
        <tissue evidence="3">Blood</tissue>
    </source>
</reference>
<evidence type="ECO:0000313" key="3">
    <source>
        <dbReference type="RefSeq" id="XP_053065683.1"/>
    </source>
</evidence>
<dbReference type="RefSeq" id="XP_053065683.1">
    <property type="nucleotide sequence ID" value="XM_053209708.1"/>
</dbReference>
<feature type="region of interest" description="Disordered" evidence="1">
    <location>
        <begin position="15"/>
        <end position="58"/>
    </location>
</feature>
<feature type="region of interest" description="Disordered" evidence="1">
    <location>
        <begin position="75"/>
        <end position="105"/>
    </location>
</feature>
<feature type="region of interest" description="Disordered" evidence="1">
    <location>
        <begin position="249"/>
        <end position="268"/>
    </location>
</feature>
<sequence>MPGGWQVPAWVALPPRGDALSPSFQAGARLPSVGPNKPPRSPLRAHVSPFPHAGTARPGGCGPHCPGLPGHPALCPASPPPPQRPPNQTACRRPDLPPGSPFPTPAPWPWRAASAVGSSLSSSAVSVPVSPFRFSPAGHVRLAIVTLAPRAVLAPGRCREVGVCVSLRHRLPHPQGPPFQPLGRRQAGSKTGSWGPSELPAEAACEPPVLTRHARSGCVTLREPPVFTRLSPSDSWVFLTGPGVCPGDLRNEPVPAYPGPQSLAQQRR</sequence>
<accession>A0ABM3P1Y1</accession>
<keyword evidence="2" id="KW-1185">Reference proteome</keyword>
<protein>
    <submittedName>
        <fullName evidence="3">WAS/WASL-interacting protein family member 3-like</fullName>
    </submittedName>
</protein>
<name>A0ABM3P1Y1_ACIJB</name>
<gene>
    <name evidence="3" type="primary">LOC128313105</name>
</gene>
<proteinExistence type="predicted"/>
<feature type="region of interest" description="Disordered" evidence="1">
    <location>
        <begin position="175"/>
        <end position="200"/>
    </location>
</feature>